<evidence type="ECO:0000256" key="8">
    <source>
        <dbReference type="ARBA" id="ARBA00060018"/>
    </source>
</evidence>
<dbReference type="InterPro" id="IPR032979">
    <property type="entry name" value="ENGase"/>
</dbReference>
<dbReference type="AlphaFoldDB" id="A0AAN7LQZ5"/>
<organism evidence="11 12">
    <name type="scientific">Trapa natans</name>
    <name type="common">Water chestnut</name>
    <dbReference type="NCBI Taxonomy" id="22666"/>
    <lineage>
        <taxon>Eukaryota</taxon>
        <taxon>Viridiplantae</taxon>
        <taxon>Streptophyta</taxon>
        <taxon>Embryophyta</taxon>
        <taxon>Tracheophyta</taxon>
        <taxon>Spermatophyta</taxon>
        <taxon>Magnoliopsida</taxon>
        <taxon>eudicotyledons</taxon>
        <taxon>Gunneridae</taxon>
        <taxon>Pentapetalae</taxon>
        <taxon>rosids</taxon>
        <taxon>malvids</taxon>
        <taxon>Myrtales</taxon>
        <taxon>Lythraceae</taxon>
        <taxon>Trapa</taxon>
    </lineage>
</organism>
<dbReference type="FunFam" id="3.20.20.80:FF:000043">
    <property type="entry name" value="cytosolic endo-beta-N-acetylglucosaminidase"/>
    <property type="match status" value="1"/>
</dbReference>
<evidence type="ECO:0000313" key="11">
    <source>
        <dbReference type="EMBL" id="KAK4789939.1"/>
    </source>
</evidence>
<dbReference type="Pfam" id="PF03644">
    <property type="entry name" value="Glyco_hydro_85"/>
    <property type="match status" value="1"/>
</dbReference>
<sequence length="682" mass="75749">MSHPQTPTPEAGHGGEAAVDFDPLVPSAPISYPIKTLEDLASRTFFDSFHYPFNVSSAPLSSSSERLPDRARVLVCHDMQGGYKDDRWVQGGDNPAAFGIWHWYLIDIFVYFSHDLVTLPPPCWSNTAHRHGVRVLGTFIIEWDEGIPICRKLLATKDSSRLYAERLSELAVSLGFDGWLLNIEVKLGKELVPNLLEFISHLTEKMHSSVPGSLVIWYDSVTVDGDLTYQNQLNESNKPFFEKCDGIFTNYNWKENYPKMSAAVAGDRKYDVYMGIDVFGRNTYGGGEWKTNVALDVLKEGSVSAAIYAPGWVYEKDQPPDFETAQNRWWGLVEDSWGAVQSYPKALPFYSNFDQGRGYHFSVHGNQISSDPWNNISRQGLQPFVKFGQFDTIDVLVNFKGESYSGGGNITFRGTLSSSAYFTTRLFNAGLQLGSSPIRFSYSVKLGGSSKIGLHLEFSSPENELNTILLAPSSTASNTLSRLLGKFPKVAISHRSSDLEPAPESGWIIEENSIAVDGSTLTGIHAVCYHDKPDDDELVQTESEFYAVMGHILIDTPEHHSNFLPASSWVVEGYHVKWGSANSLSVKIVWKLKEGEASLPYHKYNVYVEKMANKSEPDSLVGRLRDGLEFIGTAHVAAFYVSELAVPTGISTVRFIIQAWGDDGASQELGDSPFLVLKVPIQ</sequence>
<evidence type="ECO:0000256" key="1">
    <source>
        <dbReference type="ARBA" id="ARBA00004514"/>
    </source>
</evidence>
<dbReference type="GO" id="GO:0005829">
    <property type="term" value="C:cytosol"/>
    <property type="evidence" value="ECO:0007669"/>
    <property type="project" value="UniProtKB-SubCell"/>
</dbReference>
<dbReference type="PANTHER" id="PTHR13246:SF1">
    <property type="entry name" value="CYTOSOLIC ENDO-BETA-N-ACETYLGLUCOSAMINIDASE"/>
    <property type="match status" value="1"/>
</dbReference>
<dbReference type="CDD" id="cd06547">
    <property type="entry name" value="GH85_ENGase"/>
    <property type="match status" value="1"/>
</dbReference>
<dbReference type="EC" id="3.2.1.96" evidence="3"/>
<proteinExistence type="inferred from homology"/>
<evidence type="ECO:0000256" key="2">
    <source>
        <dbReference type="ARBA" id="ARBA00007849"/>
    </source>
</evidence>
<gene>
    <name evidence="11" type="ORF">SAY86_017243</name>
</gene>
<keyword evidence="5" id="KW-0378">Hydrolase</keyword>
<keyword evidence="6" id="KW-0326">Glycosidase</keyword>
<evidence type="ECO:0000259" key="10">
    <source>
        <dbReference type="Pfam" id="PF25529"/>
    </source>
</evidence>
<evidence type="ECO:0000259" key="9">
    <source>
        <dbReference type="Pfam" id="PF03644"/>
    </source>
</evidence>
<protein>
    <recommendedName>
        <fullName evidence="3">mannosyl-glycoprotein endo-beta-N-acetylglucosaminidase</fullName>
        <ecNumber evidence="3">3.2.1.96</ecNumber>
    </recommendedName>
</protein>
<dbReference type="Proteomes" id="UP001346149">
    <property type="component" value="Unassembled WGS sequence"/>
</dbReference>
<comment type="catalytic activity">
    <reaction evidence="7">
        <text>an N(4)-(oligosaccharide-(1-&gt;3)-[oligosaccharide-(1-&gt;6)]-beta-D-Man-(1-&gt;4)-beta-D-GlcNAc-(1-&gt;4)-alpha-D-GlcNAc)-L-asparaginyl-[protein] + H2O = an oligosaccharide-(1-&gt;3)-[oligosaccharide-(1-&gt;6)]-beta-D-Man-(1-&gt;4)-D-GlcNAc + N(4)-(N-acetyl-beta-D-glucosaminyl)-L-asparaginyl-[protein]</text>
        <dbReference type="Rhea" id="RHEA:73067"/>
        <dbReference type="Rhea" id="RHEA-COMP:12603"/>
        <dbReference type="Rhea" id="RHEA-COMP:18176"/>
        <dbReference type="ChEBI" id="CHEBI:15377"/>
        <dbReference type="ChEBI" id="CHEBI:132248"/>
        <dbReference type="ChEBI" id="CHEBI:192714"/>
        <dbReference type="ChEBI" id="CHEBI:192715"/>
        <dbReference type="EC" id="3.2.1.96"/>
    </reaction>
</comment>
<dbReference type="EMBL" id="JAXQNO010000010">
    <property type="protein sequence ID" value="KAK4789939.1"/>
    <property type="molecule type" value="Genomic_DNA"/>
</dbReference>
<keyword evidence="12" id="KW-1185">Reference proteome</keyword>
<dbReference type="Pfam" id="PF25529">
    <property type="entry name" value="Ig_ENGASE1_C"/>
    <property type="match status" value="1"/>
</dbReference>
<keyword evidence="4" id="KW-0963">Cytoplasm</keyword>
<evidence type="ECO:0000256" key="4">
    <source>
        <dbReference type="ARBA" id="ARBA00022490"/>
    </source>
</evidence>
<dbReference type="InterPro" id="IPR005201">
    <property type="entry name" value="TIM_ENGase"/>
</dbReference>
<comment type="similarity">
    <text evidence="2">Belongs to the glycosyl hydrolase 85 family.</text>
</comment>
<dbReference type="PANTHER" id="PTHR13246">
    <property type="entry name" value="ENDO BETA N-ACETYLGLUCOSAMINIDASE"/>
    <property type="match status" value="1"/>
</dbReference>
<reference evidence="11 12" key="1">
    <citation type="journal article" date="2023" name="Hortic Res">
        <title>Pangenome of water caltrop reveals structural variations and asymmetric subgenome divergence after allopolyploidization.</title>
        <authorList>
            <person name="Zhang X."/>
            <person name="Chen Y."/>
            <person name="Wang L."/>
            <person name="Yuan Y."/>
            <person name="Fang M."/>
            <person name="Shi L."/>
            <person name="Lu R."/>
            <person name="Comes H.P."/>
            <person name="Ma Y."/>
            <person name="Chen Y."/>
            <person name="Huang G."/>
            <person name="Zhou Y."/>
            <person name="Zheng Z."/>
            <person name="Qiu Y."/>
        </authorList>
    </citation>
    <scope>NUCLEOTIDE SEQUENCE [LARGE SCALE GENOMIC DNA]</scope>
    <source>
        <strain evidence="11">F231</strain>
    </source>
</reference>
<dbReference type="GO" id="GO:0006491">
    <property type="term" value="P:N-glycan processing"/>
    <property type="evidence" value="ECO:0007669"/>
    <property type="project" value="UniProtKB-ARBA"/>
</dbReference>
<dbReference type="GO" id="GO:0033925">
    <property type="term" value="F:mannosyl-glycoprotein endo-beta-N-acetylglucosaminidase activity"/>
    <property type="evidence" value="ECO:0007669"/>
    <property type="project" value="UniProtKB-EC"/>
</dbReference>
<accession>A0AAN7LQZ5</accession>
<evidence type="ECO:0000256" key="7">
    <source>
        <dbReference type="ARBA" id="ARBA00034414"/>
    </source>
</evidence>
<dbReference type="InterPro" id="IPR057882">
    <property type="entry name" value="ENGase_C"/>
</dbReference>
<comment type="caution">
    <text evidence="11">The sequence shown here is derived from an EMBL/GenBank/DDBJ whole genome shotgun (WGS) entry which is preliminary data.</text>
</comment>
<feature type="domain" description="Cytosolic endo-beta-N-acetylglucosaminidase C-terminal" evidence="10">
    <location>
        <begin position="562"/>
        <end position="679"/>
    </location>
</feature>
<evidence type="ECO:0000256" key="5">
    <source>
        <dbReference type="ARBA" id="ARBA00022801"/>
    </source>
</evidence>
<evidence type="ECO:0000256" key="3">
    <source>
        <dbReference type="ARBA" id="ARBA00012566"/>
    </source>
</evidence>
<dbReference type="Gene3D" id="3.20.20.80">
    <property type="entry name" value="Glycosidases"/>
    <property type="match status" value="1"/>
</dbReference>
<comment type="subcellular location">
    <subcellularLocation>
        <location evidence="1">Cytoplasm</location>
        <location evidence="1">Cytosol</location>
    </subcellularLocation>
</comment>
<name>A0AAN7LQZ5_TRANT</name>
<evidence type="ECO:0000256" key="6">
    <source>
        <dbReference type="ARBA" id="ARBA00023295"/>
    </source>
</evidence>
<dbReference type="Gene3D" id="2.60.120.260">
    <property type="entry name" value="Galactose-binding domain-like"/>
    <property type="match status" value="1"/>
</dbReference>
<comment type="function">
    <text evidence="8">Endoglycosidase that releases N-glycans from glycoproteins by cleaving the beta-1,4-glycosidic bond in the N,N'-diacetylchitobiose core. Involved in the production of high-mannose type N-glycans during plant development and fruit maturation.</text>
</comment>
<evidence type="ECO:0000313" key="12">
    <source>
        <dbReference type="Proteomes" id="UP001346149"/>
    </source>
</evidence>
<feature type="domain" description="Cytosolic endo-beta-N-acetylglucosaminidase TIM barrel" evidence="9">
    <location>
        <begin position="83"/>
        <end position="361"/>
    </location>
</feature>